<reference evidence="6 7" key="1">
    <citation type="submission" date="2020-05" db="EMBL/GenBank/DDBJ databases">
        <title>Genome Sequencing of Type Strains.</title>
        <authorList>
            <person name="Lemaire J.F."/>
            <person name="Inderbitzin P."/>
            <person name="Gregorio O.A."/>
            <person name="Collins S.B."/>
            <person name="Wespe N."/>
            <person name="Knight-Connoni V."/>
        </authorList>
    </citation>
    <scope>NUCLEOTIDE SEQUENCE [LARGE SCALE GENOMIC DNA]</scope>
    <source>
        <strain evidence="6 7">ATCC 19096</strain>
    </source>
</reference>
<dbReference type="GO" id="GO:0005524">
    <property type="term" value="F:ATP binding"/>
    <property type="evidence" value="ECO:0007669"/>
    <property type="project" value="UniProtKB-KW"/>
</dbReference>
<dbReference type="PANTHER" id="PTHR42788">
    <property type="entry name" value="TAURINE IMPORT ATP-BINDING PROTEIN-RELATED"/>
    <property type="match status" value="1"/>
</dbReference>
<dbReference type="SMART" id="SM00382">
    <property type="entry name" value="AAA"/>
    <property type="match status" value="1"/>
</dbReference>
<accession>A0AAW3T4J8</accession>
<evidence type="ECO:0000256" key="3">
    <source>
        <dbReference type="ARBA" id="ARBA00022840"/>
    </source>
</evidence>
<evidence type="ECO:0000256" key="1">
    <source>
        <dbReference type="ARBA" id="ARBA00022448"/>
    </source>
</evidence>
<dbReference type="PANTHER" id="PTHR42788:SF13">
    <property type="entry name" value="ALIPHATIC SULFONATES IMPORT ATP-BINDING PROTEIN SSUB"/>
    <property type="match status" value="1"/>
</dbReference>
<dbReference type="InterPro" id="IPR003593">
    <property type="entry name" value="AAA+_ATPase"/>
</dbReference>
<dbReference type="Proteomes" id="UP000590225">
    <property type="component" value="Unassembled WGS sequence"/>
</dbReference>
<evidence type="ECO:0000313" key="7">
    <source>
        <dbReference type="Proteomes" id="UP000573001"/>
    </source>
</evidence>
<dbReference type="Gene3D" id="3.40.50.300">
    <property type="entry name" value="P-loop containing nucleotide triphosphate hydrolases"/>
    <property type="match status" value="1"/>
</dbReference>
<evidence type="ECO:0000256" key="2">
    <source>
        <dbReference type="ARBA" id="ARBA00022741"/>
    </source>
</evidence>
<comment type="caution">
    <text evidence="5">The sequence shown here is derived from an EMBL/GenBank/DDBJ whole genome shotgun (WGS) entry which is preliminary data.</text>
</comment>
<organism evidence="5 8">
    <name type="scientific">Curtobacterium pusillum</name>
    <dbReference type="NCBI Taxonomy" id="69373"/>
    <lineage>
        <taxon>Bacteria</taxon>
        <taxon>Bacillati</taxon>
        <taxon>Actinomycetota</taxon>
        <taxon>Actinomycetes</taxon>
        <taxon>Micrococcales</taxon>
        <taxon>Microbacteriaceae</taxon>
        <taxon>Curtobacterium</taxon>
    </lineage>
</organism>
<dbReference type="Pfam" id="PF00005">
    <property type="entry name" value="ABC_tran"/>
    <property type="match status" value="1"/>
</dbReference>
<evidence type="ECO:0000313" key="8">
    <source>
        <dbReference type="Proteomes" id="UP000590225"/>
    </source>
</evidence>
<dbReference type="Proteomes" id="UP000573001">
    <property type="component" value="Unassembled WGS sequence"/>
</dbReference>
<keyword evidence="1" id="KW-0813">Transport</keyword>
<evidence type="ECO:0000259" key="4">
    <source>
        <dbReference type="PROSITE" id="PS50893"/>
    </source>
</evidence>
<dbReference type="InterPro" id="IPR003439">
    <property type="entry name" value="ABC_transporter-like_ATP-bd"/>
</dbReference>
<keyword evidence="7" id="KW-1185">Reference proteome</keyword>
<dbReference type="InterPro" id="IPR050166">
    <property type="entry name" value="ABC_transporter_ATP-bind"/>
</dbReference>
<protein>
    <submittedName>
        <fullName evidence="5">ABC transport system ATP-binding protein</fullName>
    </submittedName>
    <submittedName>
        <fullName evidence="6">ATP-binding cassette domain-containing protein</fullName>
    </submittedName>
</protein>
<dbReference type="EMBL" id="JABMCE010000082">
    <property type="protein sequence ID" value="NUU14614.1"/>
    <property type="molecule type" value="Genomic_DNA"/>
</dbReference>
<keyword evidence="2" id="KW-0547">Nucleotide-binding</keyword>
<reference evidence="5 8" key="2">
    <citation type="submission" date="2020-07" db="EMBL/GenBank/DDBJ databases">
        <title>Above-ground endophytic microbial communities from plants in different locations in the United States.</title>
        <authorList>
            <person name="Frank C."/>
        </authorList>
    </citation>
    <scope>NUCLEOTIDE SEQUENCE [LARGE SCALE GENOMIC DNA]</scope>
    <source>
        <strain evidence="5 8">WPL5_2</strain>
    </source>
</reference>
<name>A0AAW3T4J8_9MICO</name>
<proteinExistence type="predicted"/>
<dbReference type="AlphaFoldDB" id="A0AAW3T4J8"/>
<keyword evidence="3 5" id="KW-0067">ATP-binding</keyword>
<dbReference type="InterPro" id="IPR017871">
    <property type="entry name" value="ABC_transporter-like_CS"/>
</dbReference>
<evidence type="ECO:0000313" key="5">
    <source>
        <dbReference type="EMBL" id="MBA8989812.1"/>
    </source>
</evidence>
<dbReference type="RefSeq" id="WP_175352084.1">
    <property type="nucleotide sequence ID" value="NZ_BAAAWQ010000001.1"/>
</dbReference>
<dbReference type="PROSITE" id="PS00211">
    <property type="entry name" value="ABC_TRANSPORTER_1"/>
    <property type="match status" value="1"/>
</dbReference>
<dbReference type="InterPro" id="IPR027417">
    <property type="entry name" value="P-loop_NTPase"/>
</dbReference>
<gene>
    <name evidence="5" type="ORF">FHW23_001044</name>
    <name evidence="6" type="ORF">HP507_12325</name>
</gene>
<dbReference type="EMBL" id="JACGXP010000001">
    <property type="protein sequence ID" value="MBA8989812.1"/>
    <property type="molecule type" value="Genomic_DNA"/>
</dbReference>
<evidence type="ECO:0000313" key="6">
    <source>
        <dbReference type="EMBL" id="NUU14614.1"/>
    </source>
</evidence>
<dbReference type="SUPFAM" id="SSF52540">
    <property type="entry name" value="P-loop containing nucleoside triphosphate hydrolases"/>
    <property type="match status" value="1"/>
</dbReference>
<feature type="domain" description="ABC transporter" evidence="4">
    <location>
        <begin position="3"/>
        <end position="197"/>
    </location>
</feature>
<sequence>MSVTLEGVGHGWSTGSELFHGVDRTFDEGTVTALVGPSGSGKSTLLAILAGMLRPRHGTVRRPDHCRPLWVFQNPYGVARRRVLDHVAMPFLARGADRRSADVRSFEVLERFGLGHRAHARFAELSGGEAQRLMLARAIASAPDLMLVDEPTAQLDRSTADEVNRAIGALAESGVVVVVATHDEDTRAACDAVLDLGRYR</sequence>
<dbReference type="GO" id="GO:0016887">
    <property type="term" value="F:ATP hydrolysis activity"/>
    <property type="evidence" value="ECO:0007669"/>
    <property type="project" value="InterPro"/>
</dbReference>
<dbReference type="PROSITE" id="PS50893">
    <property type="entry name" value="ABC_TRANSPORTER_2"/>
    <property type="match status" value="1"/>
</dbReference>